<dbReference type="InParanoid" id="A0A165PIJ1"/>
<proteinExistence type="predicted"/>
<gene>
    <name evidence="1" type="ORF">EXIGLDRAFT_735704</name>
</gene>
<reference evidence="1 2" key="1">
    <citation type="journal article" date="2016" name="Mol. Biol. Evol.">
        <title>Comparative Genomics of Early-Diverging Mushroom-Forming Fungi Provides Insights into the Origins of Lignocellulose Decay Capabilities.</title>
        <authorList>
            <person name="Nagy L.G."/>
            <person name="Riley R."/>
            <person name="Tritt A."/>
            <person name="Adam C."/>
            <person name="Daum C."/>
            <person name="Floudas D."/>
            <person name="Sun H."/>
            <person name="Yadav J.S."/>
            <person name="Pangilinan J."/>
            <person name="Larsson K.H."/>
            <person name="Matsuura K."/>
            <person name="Barry K."/>
            <person name="Labutti K."/>
            <person name="Kuo R."/>
            <person name="Ohm R.A."/>
            <person name="Bhattacharya S.S."/>
            <person name="Shirouzu T."/>
            <person name="Yoshinaga Y."/>
            <person name="Martin F.M."/>
            <person name="Grigoriev I.V."/>
            <person name="Hibbett D.S."/>
        </authorList>
    </citation>
    <scope>NUCLEOTIDE SEQUENCE [LARGE SCALE GENOMIC DNA]</scope>
    <source>
        <strain evidence="1 2">HHB12029</strain>
    </source>
</reference>
<keyword evidence="2" id="KW-1185">Reference proteome</keyword>
<sequence>MAVLNWCKRRNAIEMQVGEITRDMWRGRSANGQIRYRNLVTGATRDDLPQLSRGAIVQPQVGVNNTVVMCEFLASEMAPADLALIVAPPTSREKWKTCSAAHPKLVPAVDPALKTGPNALGGINVVIIGSDDLVPALAGRSAIGTLSWAYLIVDGGDFLADPRQGMNVNAVTRLKAASRWALPAETMRLTKTSVPAICAALKLCPDLYDACSERHLAHLEREIAPTEIPR</sequence>
<dbReference type="EMBL" id="KV425889">
    <property type="protein sequence ID" value="KZW02227.1"/>
    <property type="molecule type" value="Genomic_DNA"/>
</dbReference>
<dbReference type="Proteomes" id="UP000077266">
    <property type="component" value="Unassembled WGS sequence"/>
</dbReference>
<evidence type="ECO:0000313" key="2">
    <source>
        <dbReference type="Proteomes" id="UP000077266"/>
    </source>
</evidence>
<evidence type="ECO:0000313" key="1">
    <source>
        <dbReference type="EMBL" id="KZW02227.1"/>
    </source>
</evidence>
<organism evidence="1 2">
    <name type="scientific">Exidia glandulosa HHB12029</name>
    <dbReference type="NCBI Taxonomy" id="1314781"/>
    <lineage>
        <taxon>Eukaryota</taxon>
        <taxon>Fungi</taxon>
        <taxon>Dikarya</taxon>
        <taxon>Basidiomycota</taxon>
        <taxon>Agaricomycotina</taxon>
        <taxon>Agaricomycetes</taxon>
        <taxon>Auriculariales</taxon>
        <taxon>Exidiaceae</taxon>
        <taxon>Exidia</taxon>
    </lineage>
</organism>
<accession>A0A165PIJ1</accession>
<dbReference type="AlphaFoldDB" id="A0A165PIJ1"/>
<name>A0A165PIJ1_EXIGL</name>
<protein>
    <submittedName>
        <fullName evidence="1">Uncharacterized protein</fullName>
    </submittedName>
</protein>